<evidence type="ECO:0000256" key="1">
    <source>
        <dbReference type="SAM" id="SignalP"/>
    </source>
</evidence>
<feature type="chain" id="PRO_5046564756" evidence="1">
    <location>
        <begin position="22"/>
        <end position="116"/>
    </location>
</feature>
<evidence type="ECO:0000313" key="2">
    <source>
        <dbReference type="EMBL" id="UPK70374.1"/>
    </source>
</evidence>
<dbReference type="Proteomes" id="UP000830198">
    <property type="component" value="Chromosome"/>
</dbReference>
<proteinExistence type="predicted"/>
<feature type="signal peptide" evidence="1">
    <location>
        <begin position="1"/>
        <end position="21"/>
    </location>
</feature>
<dbReference type="RefSeq" id="WP_247812593.1">
    <property type="nucleotide sequence ID" value="NZ_CP095855.1"/>
</dbReference>
<name>A0ABY4I4S6_CHIFI</name>
<dbReference type="EMBL" id="CP095855">
    <property type="protein sequence ID" value="UPK70374.1"/>
    <property type="molecule type" value="Genomic_DNA"/>
</dbReference>
<protein>
    <submittedName>
        <fullName evidence="2">Uncharacterized protein</fullName>
    </submittedName>
</protein>
<organism evidence="2 3">
    <name type="scientific">Chitinophaga filiformis</name>
    <name type="common">Myxococcus filiformis</name>
    <name type="synonym">Flexibacter filiformis</name>
    <dbReference type="NCBI Taxonomy" id="104663"/>
    <lineage>
        <taxon>Bacteria</taxon>
        <taxon>Pseudomonadati</taxon>
        <taxon>Bacteroidota</taxon>
        <taxon>Chitinophagia</taxon>
        <taxon>Chitinophagales</taxon>
        <taxon>Chitinophagaceae</taxon>
        <taxon>Chitinophaga</taxon>
    </lineage>
</organism>
<evidence type="ECO:0000313" key="3">
    <source>
        <dbReference type="Proteomes" id="UP000830198"/>
    </source>
</evidence>
<keyword evidence="1" id="KW-0732">Signal</keyword>
<keyword evidence="3" id="KW-1185">Reference proteome</keyword>
<reference evidence="2 3" key="1">
    <citation type="submission" date="2022-04" db="EMBL/GenBank/DDBJ databases">
        <title>The arsenic-methylating capacity of Chitinophaga filiformis YT5 during chitin decomposition.</title>
        <authorList>
            <person name="Chen G."/>
            <person name="Liang Y."/>
        </authorList>
    </citation>
    <scope>NUCLEOTIDE SEQUENCE [LARGE SCALE GENOMIC DNA]</scope>
    <source>
        <strain evidence="2 3">YT5</strain>
    </source>
</reference>
<gene>
    <name evidence="2" type="ORF">MYF79_03585</name>
</gene>
<sequence length="116" mass="13208">MKKLLSIAGLLTFTCLSHLSAQSRIAVAPLYPLTKSSNLWMAAPKKVLAPVYLSSFQVADNKEMPGAKAPFAPNDYYQQHFGFFCKKEWNWEKQTQLPVKVRLGSYQEAQRLEGKW</sequence>
<accession>A0ABY4I4S6</accession>